<dbReference type="Pfam" id="PF00046">
    <property type="entry name" value="Homeodomain"/>
    <property type="match status" value="1"/>
</dbReference>
<dbReference type="SUPFAM" id="SSF46689">
    <property type="entry name" value="Homeodomain-like"/>
    <property type="match status" value="1"/>
</dbReference>
<dbReference type="Proteomes" id="UP001549366">
    <property type="component" value="Unassembled WGS sequence"/>
</dbReference>
<dbReference type="SMART" id="SM00389">
    <property type="entry name" value="HOX"/>
    <property type="match status" value="1"/>
</dbReference>
<dbReference type="InterPro" id="IPR001356">
    <property type="entry name" value="HD"/>
</dbReference>
<dbReference type="InterPro" id="IPR009057">
    <property type="entry name" value="Homeodomain-like_sf"/>
</dbReference>
<keyword evidence="3" id="KW-1185">Reference proteome</keyword>
<comment type="caution">
    <text evidence="2">The sequence shown here is derived from an EMBL/GenBank/DDBJ whole genome shotgun (WGS) entry which is preliminary data.</text>
</comment>
<accession>A0ABV2SNV4</accession>
<dbReference type="RefSeq" id="WP_354008993.1">
    <property type="nucleotide sequence ID" value="NZ_JBEWTA010000001.1"/>
</dbReference>
<feature type="domain" description="Homeobox" evidence="1">
    <location>
        <begin position="386"/>
        <end position="439"/>
    </location>
</feature>
<organism evidence="2 3">
    <name type="scientific">Endozoicomonas lisbonensis</name>
    <dbReference type="NCBI Taxonomy" id="3120522"/>
    <lineage>
        <taxon>Bacteria</taxon>
        <taxon>Pseudomonadati</taxon>
        <taxon>Pseudomonadota</taxon>
        <taxon>Gammaproteobacteria</taxon>
        <taxon>Oceanospirillales</taxon>
        <taxon>Endozoicomonadaceae</taxon>
        <taxon>Endozoicomonas</taxon>
    </lineage>
</organism>
<dbReference type="EMBL" id="JBEWTB010000002">
    <property type="protein sequence ID" value="MET4758956.1"/>
    <property type="molecule type" value="Genomic_DNA"/>
</dbReference>
<dbReference type="Gene3D" id="1.10.10.60">
    <property type="entry name" value="Homeodomain-like"/>
    <property type="match status" value="1"/>
</dbReference>
<reference evidence="2 3" key="1">
    <citation type="submission" date="2024-06" db="EMBL/GenBank/DDBJ databases">
        <title>Genomic Encyclopedia of Type Strains, Phase V (KMG-V): Genome sequencing to study the core and pangenomes of soil and plant-associated prokaryotes.</title>
        <authorList>
            <person name="Whitman W."/>
        </authorList>
    </citation>
    <scope>NUCLEOTIDE SEQUENCE [LARGE SCALE GENOMIC DNA]</scope>
    <source>
        <strain evidence="2 3">NE40</strain>
    </source>
</reference>
<proteinExistence type="predicted"/>
<sequence length="465" mass="52646">MLFLTGWLRTGTVFAADDKDSFQADVFLTKRFKAFKPVSSPKKENRPLSTQPYETAKRPFDVHVCGAVTIQELAMARIFALTLFLLLTLRCWGQTEYPVTMGGMYTFSFLDLLILIYKPFTKPQGVGIGTIRLNDSPLWENSSLKMVQKEKEVFLNSWWLHSSKPCGYKNCQPSIEVPSENEPESELVEGAPDENLHKSRAITFFSLKQVGKFQCSLSDKPDRINFIFSGSRKSSIKSSAPYYDLYGMGQLPMDMYHLCSFYRIQPVRIVQVWMFRHDSGSGHNRDSGQDQANPGNPFAVYTEVDPQNVPSANPEPFSPDNIPPGVLSLAVGAVALGEDGFGELLRISNSQQELMGRRRNRLTSSDVRDNQDRRVDVALQGLMTLTGVTPVQHDILEREFLANAEPSEDTIQLLSLATGLDQEKIKLWFMERNKLASELEKKYLLYQLPGIQQKVDEIVEYTEQQ</sequence>
<dbReference type="CDD" id="cd00086">
    <property type="entry name" value="homeodomain"/>
    <property type="match status" value="1"/>
</dbReference>
<evidence type="ECO:0000313" key="3">
    <source>
        <dbReference type="Proteomes" id="UP001549366"/>
    </source>
</evidence>
<name>A0ABV2SNV4_9GAMM</name>
<evidence type="ECO:0000313" key="2">
    <source>
        <dbReference type="EMBL" id="MET4758956.1"/>
    </source>
</evidence>
<gene>
    <name evidence="2" type="ORF">V5J35_004148</name>
</gene>
<protein>
    <recommendedName>
        <fullName evidence="1">Homeobox domain-containing protein</fullName>
    </recommendedName>
</protein>
<dbReference type="PROSITE" id="PS50071">
    <property type="entry name" value="HOMEOBOX_2"/>
    <property type="match status" value="1"/>
</dbReference>
<evidence type="ECO:0000259" key="1">
    <source>
        <dbReference type="PROSITE" id="PS50071"/>
    </source>
</evidence>